<dbReference type="InterPro" id="IPR032638">
    <property type="entry name" value="Porin_5"/>
</dbReference>
<evidence type="ECO:0008006" key="3">
    <source>
        <dbReference type="Google" id="ProtNLM"/>
    </source>
</evidence>
<dbReference type="Pfam" id="PF16930">
    <property type="entry name" value="Porin_5"/>
    <property type="match status" value="1"/>
</dbReference>
<dbReference type="Proteomes" id="UP000197019">
    <property type="component" value="Chromosome"/>
</dbReference>
<dbReference type="OrthoDB" id="5372286at2"/>
<dbReference type="EMBL" id="CP022129">
    <property type="protein sequence ID" value="ASF46517.1"/>
    <property type="molecule type" value="Genomic_DNA"/>
</dbReference>
<keyword evidence="2" id="KW-1185">Reference proteome</keyword>
<gene>
    <name evidence="1" type="ORF">CEK71_10790</name>
</gene>
<proteinExistence type="predicted"/>
<dbReference type="AlphaFoldDB" id="A0A1Z4BYY4"/>
<dbReference type="RefSeq" id="WP_088619389.1">
    <property type="nucleotide sequence ID" value="NZ_CP022129.1"/>
</dbReference>
<evidence type="ECO:0000313" key="1">
    <source>
        <dbReference type="EMBL" id="ASF46517.1"/>
    </source>
</evidence>
<organism evidence="1 2">
    <name type="scientific">Methylovulum psychrotolerans</name>
    <dbReference type="NCBI Taxonomy" id="1704499"/>
    <lineage>
        <taxon>Bacteria</taxon>
        <taxon>Pseudomonadati</taxon>
        <taxon>Pseudomonadota</taxon>
        <taxon>Gammaproteobacteria</taxon>
        <taxon>Methylococcales</taxon>
        <taxon>Methylococcaceae</taxon>
        <taxon>Methylovulum</taxon>
    </lineage>
</organism>
<evidence type="ECO:0000313" key="2">
    <source>
        <dbReference type="Proteomes" id="UP000197019"/>
    </source>
</evidence>
<dbReference type="SUPFAM" id="SSF56935">
    <property type="entry name" value="Porins"/>
    <property type="match status" value="1"/>
</dbReference>
<name>A0A1Z4BYY4_9GAMM</name>
<sequence length="565" mass="62659">MDNKKQLMTMVLCGMVGMAHAGEKEELLKLRNTTTNLIKELVKQHVLTEQAAQEMIKRAEADAEAQVAAQQAAKPAGKDVPPEQGEVRVPYVPDFIKDELRQQVRNELRGDVVKDVMQQAKTQKWGMPEALPEWISRFKLSGDLRLRSQTEIMAQGNAPLGSYYANFQNINQFGGLTAAGLNGYLNTNQDRQRFRERLRLVVDADVTEGLKASVRMATANVSAGGNNLWYDPTSTNQTLGNYSGQYQFLVDRAFLKYDATDKDGFKWLTLTGGRIASPWYVGGGEFSGGSELVWDTDLNFEGFAATARKALGNNNGHSLFATVGAFPLQESALSSGNKWLYGSQVGVDWGFANHDQFKMAVAFYDYENIKAKPNTNTPATCDTNNANNNFSVPQYMQFGNTVGIICYDSNNIPARYGLASDYRIVNANLAYDFAMFAPHHLIVGADYAKNVGFDQASVQRLAKTTVGDNTNAWQVRVDFGWPRVNRAHQWNVFSIYKYVQSDAVLSAFTDSDFHLGGTNAKGWVIGANYGLMKNVWATGRWLSTDVITGPQYSNDVLQLDLNTSF</sequence>
<dbReference type="KEGG" id="mpsy:CEK71_10790"/>
<reference evidence="1 2" key="1">
    <citation type="submission" date="2017-06" db="EMBL/GenBank/DDBJ databases">
        <title>Genome Sequencing of the methanotroph Methylovulum psychrotolerants str. HV10-M2 isolated from a high-altitude environment.</title>
        <authorList>
            <person name="Mateos-Rivera A."/>
        </authorList>
    </citation>
    <scope>NUCLEOTIDE SEQUENCE [LARGE SCALE GENOMIC DNA]</scope>
    <source>
        <strain evidence="1 2">HV10_M2</strain>
    </source>
</reference>
<protein>
    <recommendedName>
        <fullName evidence="3">Porin</fullName>
    </recommendedName>
</protein>
<accession>A0A1Z4BYY4</accession>